<name>A0A1B1SCD2_9BACT</name>
<protein>
    <submittedName>
        <fullName evidence="2">Uncharacterized protein</fullName>
    </submittedName>
</protein>
<keyword evidence="3" id="KW-1185">Reference proteome</keyword>
<gene>
    <name evidence="2" type="ORF">A4V02_12645</name>
</gene>
<proteinExistence type="predicted"/>
<keyword evidence="1" id="KW-1133">Transmembrane helix</keyword>
<sequence>MSEVTPAVRLGVYWRDDPKCYYILIAVNIFVAILKYCYLAEKLVNKKSVGKLSFFLRFIP</sequence>
<organism evidence="2 3">
    <name type="scientific">Muribaculum intestinale</name>
    <dbReference type="NCBI Taxonomy" id="1796646"/>
    <lineage>
        <taxon>Bacteria</taxon>
        <taxon>Pseudomonadati</taxon>
        <taxon>Bacteroidota</taxon>
        <taxon>Bacteroidia</taxon>
        <taxon>Bacteroidales</taxon>
        <taxon>Muribaculaceae</taxon>
        <taxon>Muribaculum</taxon>
    </lineage>
</organism>
<evidence type="ECO:0000313" key="2">
    <source>
        <dbReference type="EMBL" id="ANU64484.1"/>
    </source>
</evidence>
<evidence type="ECO:0000313" key="3">
    <source>
        <dbReference type="Proteomes" id="UP000186351"/>
    </source>
</evidence>
<dbReference type="EMBL" id="CP015402">
    <property type="protein sequence ID" value="ANU64484.1"/>
    <property type="molecule type" value="Genomic_DNA"/>
</dbReference>
<feature type="transmembrane region" description="Helical" evidence="1">
    <location>
        <begin position="20"/>
        <end position="38"/>
    </location>
</feature>
<dbReference type="STRING" id="1796646.A4V02_12645"/>
<accession>A0A1Z2XG67</accession>
<dbReference type="KEGG" id="pary:A4V02_12645"/>
<reference evidence="3" key="1">
    <citation type="submission" date="2016-04" db="EMBL/GenBank/DDBJ databases">
        <title>Complete Genome Sequences of Twelve Strains of a Stable Defined Moderately Diverse Mouse Microbiota 2 (sDMDMm2).</title>
        <authorList>
            <person name="Uchimura Y."/>
            <person name="Wyss M."/>
            <person name="Brugiroux S."/>
            <person name="Limenitakis J.P."/>
            <person name="Stecher B."/>
            <person name="McCoy K.D."/>
            <person name="Macpherson A.J."/>
        </authorList>
    </citation>
    <scope>NUCLEOTIDE SEQUENCE [LARGE SCALE GENOMIC DNA]</scope>
    <source>
        <strain evidence="3">YL27</strain>
    </source>
</reference>
<dbReference type="AlphaFoldDB" id="A0A1B1SCD2"/>
<keyword evidence="1" id="KW-0812">Transmembrane</keyword>
<keyword evidence="1" id="KW-0472">Membrane</keyword>
<accession>A0A1B1SCD2</accession>
<dbReference type="Proteomes" id="UP000186351">
    <property type="component" value="Chromosome"/>
</dbReference>
<evidence type="ECO:0000256" key="1">
    <source>
        <dbReference type="SAM" id="Phobius"/>
    </source>
</evidence>